<evidence type="ECO:0000313" key="4">
    <source>
        <dbReference type="EMBL" id="MFD2457185.1"/>
    </source>
</evidence>
<evidence type="ECO:0000256" key="2">
    <source>
        <dbReference type="ARBA" id="ARBA00023027"/>
    </source>
</evidence>
<dbReference type="NCBIfam" id="NF006091">
    <property type="entry name" value="PRK08243.1"/>
    <property type="match status" value="1"/>
</dbReference>
<evidence type="ECO:0000313" key="5">
    <source>
        <dbReference type="Proteomes" id="UP001597419"/>
    </source>
</evidence>
<name>A0ABW5GBB6_9PSEU</name>
<dbReference type="PANTHER" id="PTHR43476:SF4">
    <property type="entry name" value="BLR0106 PROTEIN"/>
    <property type="match status" value="1"/>
</dbReference>
<evidence type="ECO:0000256" key="1">
    <source>
        <dbReference type="ARBA" id="ARBA00023002"/>
    </source>
</evidence>
<reference evidence="5" key="1">
    <citation type="journal article" date="2019" name="Int. J. Syst. Evol. Microbiol.">
        <title>The Global Catalogue of Microorganisms (GCM) 10K type strain sequencing project: providing services to taxonomists for standard genome sequencing and annotation.</title>
        <authorList>
            <consortium name="The Broad Institute Genomics Platform"/>
            <consortium name="The Broad Institute Genome Sequencing Center for Infectious Disease"/>
            <person name="Wu L."/>
            <person name="Ma J."/>
        </authorList>
    </citation>
    <scope>NUCLEOTIDE SEQUENCE [LARGE SCALE GENOMIC DNA]</scope>
    <source>
        <strain evidence="5">CGMCC 4.7643</strain>
    </source>
</reference>
<organism evidence="4 5">
    <name type="scientific">Amycolatopsis samaneae</name>
    <dbReference type="NCBI Taxonomy" id="664691"/>
    <lineage>
        <taxon>Bacteria</taxon>
        <taxon>Bacillati</taxon>
        <taxon>Actinomycetota</taxon>
        <taxon>Actinomycetes</taxon>
        <taxon>Pseudonocardiales</taxon>
        <taxon>Pseudonocardiaceae</taxon>
        <taxon>Amycolatopsis</taxon>
    </lineage>
</organism>
<dbReference type="PRINTS" id="PR00420">
    <property type="entry name" value="RNGMNOXGNASE"/>
</dbReference>
<keyword evidence="2" id="KW-0520">NAD</keyword>
<dbReference type="RefSeq" id="WP_345402374.1">
    <property type="nucleotide sequence ID" value="NZ_BAABHG010000013.1"/>
</dbReference>
<proteinExistence type="predicted"/>
<keyword evidence="1 4" id="KW-0560">Oxidoreductase</keyword>
<dbReference type="InterPro" id="IPR002938">
    <property type="entry name" value="FAD-bd"/>
</dbReference>
<dbReference type="Gene3D" id="3.50.50.60">
    <property type="entry name" value="FAD/NAD(P)-binding domain"/>
    <property type="match status" value="1"/>
</dbReference>
<dbReference type="EC" id="1.14.13.2" evidence="4"/>
<dbReference type="EMBL" id="JBHUKU010000001">
    <property type="protein sequence ID" value="MFD2457185.1"/>
    <property type="molecule type" value="Genomic_DNA"/>
</dbReference>
<protein>
    <submittedName>
        <fullName evidence="4">4-hydroxybenzoate 3-monooxygenase</fullName>
        <ecNumber evidence="4">1.14.13.2</ecNumber>
    </submittedName>
</protein>
<dbReference type="SUPFAM" id="SSF54373">
    <property type="entry name" value="FAD-linked reductases, C-terminal domain"/>
    <property type="match status" value="1"/>
</dbReference>
<feature type="domain" description="FAD-binding" evidence="3">
    <location>
        <begin position="5"/>
        <end position="344"/>
    </location>
</feature>
<dbReference type="GO" id="GO:0018659">
    <property type="term" value="F:4-hydroxybenzoate 3-monooxygenase activity"/>
    <property type="evidence" value="ECO:0007669"/>
    <property type="project" value="UniProtKB-EC"/>
</dbReference>
<keyword evidence="5" id="KW-1185">Reference proteome</keyword>
<dbReference type="InterPro" id="IPR050631">
    <property type="entry name" value="PheA/TfdB_FAD_monoxygenase"/>
</dbReference>
<dbReference type="Gene3D" id="3.30.9.10">
    <property type="entry name" value="D-Amino Acid Oxidase, subunit A, domain 2"/>
    <property type="match status" value="1"/>
</dbReference>
<evidence type="ECO:0000259" key="3">
    <source>
        <dbReference type="Pfam" id="PF01494"/>
    </source>
</evidence>
<dbReference type="Proteomes" id="UP001597419">
    <property type="component" value="Unassembled WGS sequence"/>
</dbReference>
<accession>A0ABW5GBB6</accession>
<dbReference type="InterPro" id="IPR036188">
    <property type="entry name" value="FAD/NAD-bd_sf"/>
</dbReference>
<dbReference type="Pfam" id="PF01494">
    <property type="entry name" value="FAD_binding_3"/>
    <property type="match status" value="1"/>
</dbReference>
<comment type="caution">
    <text evidence="4">The sequence shown here is derived from an EMBL/GenBank/DDBJ whole genome shotgun (WGS) entry which is preliminary data.</text>
</comment>
<dbReference type="SUPFAM" id="SSF51905">
    <property type="entry name" value="FAD/NAD(P)-binding domain"/>
    <property type="match status" value="1"/>
</dbReference>
<gene>
    <name evidence="4" type="ORF">ACFSYJ_01175</name>
</gene>
<sequence length="389" mass="42416">MSALVAVVGAGPSGLVLANILHDAGVPTVVFERASRARVEHRARAGMIEYGTVQTLRAHGLADGLLRSGTIHRSCEFRFAGERFILDYGRFTGERTHYAYPQQFLVRDLIDRFLRNGGEILFDTPVTAISGLDSGRAVVGFTDTTGNERELRATFVAGCDGGLGVCRRMVPGLERHTVTNDYRAGLLAVLSATPPITTDMVYALHHDGCAIHALRTPETSRFYLQTAPGDDLTAWDDERIWAELRRRFAVAEGTLPSPGRVLEKTLVAMRSTVTEELRHGRMFLVGDAAHTITPFGGKGMNLAIADAADLARAVLLAVRTGDDRRLAGYSAKVNQRVWAVQEFSHSMIDLLCASTDGDPEFHYRLKVARLNKWRSSSAKAAGFAGDYAG</sequence>
<dbReference type="PANTHER" id="PTHR43476">
    <property type="entry name" value="3-(3-HYDROXY-PHENYL)PROPIONATE/3-HYDROXYCINNAMIC ACID HYDROXYLASE"/>
    <property type="match status" value="1"/>
</dbReference>